<dbReference type="Proteomes" id="UP000245468">
    <property type="component" value="Chromosome"/>
</dbReference>
<proteinExistence type="predicted"/>
<accession>A0A2S2DXZ5</accession>
<gene>
    <name evidence="1" type="ORF">HME7025_01785</name>
</gene>
<dbReference type="AlphaFoldDB" id="A0A2S2DXZ5"/>
<dbReference type="KEGG" id="psez:HME7025_01785"/>
<dbReference type="EMBL" id="CP029346">
    <property type="protein sequence ID" value="AWL09637.1"/>
    <property type="molecule type" value="Genomic_DNA"/>
</dbReference>
<evidence type="ECO:0000313" key="2">
    <source>
        <dbReference type="Proteomes" id="UP000245468"/>
    </source>
</evidence>
<reference evidence="2" key="1">
    <citation type="submission" date="2018-05" db="EMBL/GenBank/DDBJ databases">
        <title>Pseudarcicella sp. HME7025 Genome sequencing and assembly.</title>
        <authorList>
            <person name="Kim H."/>
            <person name="Kang H."/>
            <person name="Joh K."/>
        </authorList>
    </citation>
    <scope>NUCLEOTIDE SEQUENCE [LARGE SCALE GENOMIC DNA]</scope>
    <source>
        <strain evidence="2">HME7025</strain>
    </source>
</reference>
<protein>
    <submittedName>
        <fullName evidence="1">Uncharacterized protein</fullName>
    </submittedName>
</protein>
<organism evidence="1 2">
    <name type="scientific">Aquirufa nivalisilvae</name>
    <dbReference type="NCBI Taxonomy" id="2516557"/>
    <lineage>
        <taxon>Bacteria</taxon>
        <taxon>Pseudomonadati</taxon>
        <taxon>Bacteroidota</taxon>
        <taxon>Cytophagia</taxon>
        <taxon>Cytophagales</taxon>
        <taxon>Flectobacillaceae</taxon>
        <taxon>Aquirufa</taxon>
    </lineage>
</organism>
<dbReference type="RefSeq" id="WP_109323309.1">
    <property type="nucleotide sequence ID" value="NZ_CP029346.1"/>
</dbReference>
<evidence type="ECO:0000313" key="1">
    <source>
        <dbReference type="EMBL" id="AWL09637.1"/>
    </source>
</evidence>
<name>A0A2S2DXZ5_9BACT</name>
<dbReference type="OrthoDB" id="1144014at2"/>
<dbReference type="PROSITE" id="PS51257">
    <property type="entry name" value="PROKAR_LIPOPROTEIN"/>
    <property type="match status" value="1"/>
</dbReference>
<keyword evidence="2" id="KW-1185">Reference proteome</keyword>
<sequence>MKNFWYFFVLLAVLSCQSSTSENQETLVPNLILNDVLACKDLAGLQAQYGSESLVADTSWILNEDTLKGSILYPNTNKQVYIMYHQGQILDVSVVGKQSLWKTNSGLYLGLKVLDVEKLNQKNFTISGFNWVNGGMVVSWEGGKLGGDNLTHVVQFSNAGNQHEGLSDMEYSQISGEAEFDIRHPLIQKLNPSLDQLAIVKPYVPSKSEGKSMGSHITKTQVPQVKKKP</sequence>